<keyword evidence="1" id="KW-0805">Transcription regulation</keyword>
<dbReference type="InterPro" id="IPR000524">
    <property type="entry name" value="Tscrpt_reg_HTH_GntR"/>
</dbReference>
<accession>A0ABN2F4P2</accession>
<feature type="domain" description="HTH gntR-type" evidence="5">
    <location>
        <begin position="104"/>
        <end position="172"/>
    </location>
</feature>
<evidence type="ECO:0000313" key="7">
    <source>
        <dbReference type="Proteomes" id="UP001500064"/>
    </source>
</evidence>
<organism evidence="6 7">
    <name type="scientific">Nonomuraea maheshkhaliensis</name>
    <dbReference type="NCBI Taxonomy" id="419590"/>
    <lineage>
        <taxon>Bacteria</taxon>
        <taxon>Bacillati</taxon>
        <taxon>Actinomycetota</taxon>
        <taxon>Actinomycetes</taxon>
        <taxon>Streptosporangiales</taxon>
        <taxon>Streptosporangiaceae</taxon>
        <taxon>Nonomuraea</taxon>
    </lineage>
</organism>
<comment type="caution">
    <text evidence="6">The sequence shown here is derived from an EMBL/GenBank/DDBJ whole genome shotgun (WGS) entry which is preliminary data.</text>
</comment>
<gene>
    <name evidence="6" type="ORF">GCM10009733_025150</name>
</gene>
<dbReference type="PANTHER" id="PTHR44846:SF1">
    <property type="entry name" value="MANNOSYL-D-GLYCERATE TRANSPORT_METABOLISM SYSTEM REPRESSOR MNGR-RELATED"/>
    <property type="match status" value="1"/>
</dbReference>
<evidence type="ECO:0000256" key="4">
    <source>
        <dbReference type="SAM" id="MobiDB-lite"/>
    </source>
</evidence>
<feature type="region of interest" description="Disordered" evidence="4">
    <location>
        <begin position="170"/>
        <end position="189"/>
    </location>
</feature>
<evidence type="ECO:0000259" key="5">
    <source>
        <dbReference type="PROSITE" id="PS50949"/>
    </source>
</evidence>
<dbReference type="InterPro" id="IPR050679">
    <property type="entry name" value="Bact_HTH_transcr_reg"/>
</dbReference>
<reference evidence="6 7" key="1">
    <citation type="journal article" date="2019" name="Int. J. Syst. Evol. Microbiol.">
        <title>The Global Catalogue of Microorganisms (GCM) 10K type strain sequencing project: providing services to taxonomists for standard genome sequencing and annotation.</title>
        <authorList>
            <consortium name="The Broad Institute Genomics Platform"/>
            <consortium name="The Broad Institute Genome Sequencing Center for Infectious Disease"/>
            <person name="Wu L."/>
            <person name="Ma J."/>
        </authorList>
    </citation>
    <scope>NUCLEOTIDE SEQUENCE [LARGE SCALE GENOMIC DNA]</scope>
    <source>
        <strain evidence="6 7">JCM 13929</strain>
    </source>
</reference>
<evidence type="ECO:0000313" key="6">
    <source>
        <dbReference type="EMBL" id="GAA1627374.1"/>
    </source>
</evidence>
<dbReference type="Proteomes" id="UP001500064">
    <property type="component" value="Unassembled WGS sequence"/>
</dbReference>
<dbReference type="Pfam" id="PF00392">
    <property type="entry name" value="GntR"/>
    <property type="match status" value="2"/>
</dbReference>
<keyword evidence="3" id="KW-0804">Transcription</keyword>
<protein>
    <recommendedName>
        <fullName evidence="5">HTH gntR-type domain-containing protein</fullName>
    </recommendedName>
</protein>
<dbReference type="InterPro" id="IPR036390">
    <property type="entry name" value="WH_DNA-bd_sf"/>
</dbReference>
<feature type="domain" description="HTH gntR-type" evidence="5">
    <location>
        <begin position="27"/>
        <end position="95"/>
    </location>
</feature>
<dbReference type="PRINTS" id="PR00035">
    <property type="entry name" value="HTHGNTR"/>
</dbReference>
<evidence type="ECO:0000256" key="3">
    <source>
        <dbReference type="ARBA" id="ARBA00023163"/>
    </source>
</evidence>
<keyword evidence="7" id="KW-1185">Reference proteome</keyword>
<dbReference type="SUPFAM" id="SSF46785">
    <property type="entry name" value="Winged helix' DNA-binding domain"/>
    <property type="match status" value="2"/>
</dbReference>
<evidence type="ECO:0000256" key="2">
    <source>
        <dbReference type="ARBA" id="ARBA00023125"/>
    </source>
</evidence>
<sequence length="189" mass="20903">MAGRLTSPTYPYRHVYAMSMLDRDGPTPLYVQVAEMLHERIARGLLRTGEPVPSEAALEAEFGIGRTTARNVARELRRRGLVHTVPGEGTFVGPAGVPRVKPARGLHALIASDLAGRIRRGELRPNRVIPSQKILMRQYGVAGVTARRAVSRLREQRWVFTVPRRGTYVSDPAEWPEDAPRTPAPLTGP</sequence>
<name>A0ABN2F4P2_9ACTN</name>
<dbReference type="SMART" id="SM00345">
    <property type="entry name" value="HTH_GNTR"/>
    <property type="match status" value="2"/>
</dbReference>
<dbReference type="EMBL" id="BAAAMU010000014">
    <property type="protein sequence ID" value="GAA1627374.1"/>
    <property type="molecule type" value="Genomic_DNA"/>
</dbReference>
<keyword evidence="2" id="KW-0238">DNA-binding</keyword>
<dbReference type="PROSITE" id="PS50949">
    <property type="entry name" value="HTH_GNTR"/>
    <property type="match status" value="2"/>
</dbReference>
<proteinExistence type="predicted"/>
<dbReference type="Gene3D" id="1.10.10.10">
    <property type="entry name" value="Winged helix-like DNA-binding domain superfamily/Winged helix DNA-binding domain"/>
    <property type="match status" value="2"/>
</dbReference>
<dbReference type="CDD" id="cd07377">
    <property type="entry name" value="WHTH_GntR"/>
    <property type="match status" value="2"/>
</dbReference>
<dbReference type="PANTHER" id="PTHR44846">
    <property type="entry name" value="MANNOSYL-D-GLYCERATE TRANSPORT/METABOLISM SYSTEM REPRESSOR MNGR-RELATED"/>
    <property type="match status" value="1"/>
</dbReference>
<dbReference type="InterPro" id="IPR036388">
    <property type="entry name" value="WH-like_DNA-bd_sf"/>
</dbReference>
<evidence type="ECO:0000256" key="1">
    <source>
        <dbReference type="ARBA" id="ARBA00023015"/>
    </source>
</evidence>